<feature type="transmembrane region" description="Helical" evidence="1">
    <location>
        <begin position="43"/>
        <end position="61"/>
    </location>
</feature>
<name>A0A7Y9ZF02_9ACTN</name>
<dbReference type="InterPro" id="IPR046096">
    <property type="entry name" value="DUF6114"/>
</dbReference>
<evidence type="ECO:0008006" key="4">
    <source>
        <dbReference type="Google" id="ProtNLM"/>
    </source>
</evidence>
<sequence>MTDISAVTGTSDVAVDVTTPAPAAGRPTRLRHGFTRFRRTRPFWGSLILLAGAYFIARPLLGGTFEFYTTVGVRSITPLLLAGGMAAAACIALVVPAQRHFPAIVAMMLAVASLPLANLGGWLVGMVLGITGAGLVFAWAPYTDKQLARFAERDARRQEKRDARRARR</sequence>
<evidence type="ECO:0000256" key="1">
    <source>
        <dbReference type="SAM" id="Phobius"/>
    </source>
</evidence>
<dbReference type="Pfam" id="PF19609">
    <property type="entry name" value="DUF6114"/>
    <property type="match status" value="1"/>
</dbReference>
<accession>A0A7Y9ZF02</accession>
<reference evidence="2 3" key="1">
    <citation type="submission" date="2020-07" db="EMBL/GenBank/DDBJ databases">
        <title>Sequencing the genomes of 1000 actinobacteria strains.</title>
        <authorList>
            <person name="Klenk H.-P."/>
        </authorList>
    </citation>
    <scope>NUCLEOTIDE SEQUENCE [LARGE SCALE GENOMIC DNA]</scope>
    <source>
        <strain evidence="2 3">DSM 15131</strain>
    </source>
</reference>
<proteinExistence type="predicted"/>
<protein>
    <recommendedName>
        <fullName evidence="4">Integral membrane protein</fullName>
    </recommendedName>
</protein>
<dbReference type="EMBL" id="JACBZM010000001">
    <property type="protein sequence ID" value="NYI44209.1"/>
    <property type="molecule type" value="Genomic_DNA"/>
</dbReference>
<evidence type="ECO:0000313" key="2">
    <source>
        <dbReference type="EMBL" id="NYI44209.1"/>
    </source>
</evidence>
<feature type="transmembrane region" description="Helical" evidence="1">
    <location>
        <begin position="73"/>
        <end position="94"/>
    </location>
</feature>
<gene>
    <name evidence="2" type="ORF">BJ993_001289</name>
</gene>
<comment type="caution">
    <text evidence="2">The sequence shown here is derived from an EMBL/GenBank/DDBJ whole genome shotgun (WGS) entry which is preliminary data.</text>
</comment>
<keyword evidence="1" id="KW-0812">Transmembrane</keyword>
<keyword evidence="1" id="KW-1133">Transmembrane helix</keyword>
<dbReference type="RefSeq" id="WP_179648131.1">
    <property type="nucleotide sequence ID" value="NZ_JACBZM010000001.1"/>
</dbReference>
<dbReference type="Proteomes" id="UP000562045">
    <property type="component" value="Unassembled WGS sequence"/>
</dbReference>
<keyword evidence="1" id="KW-0472">Membrane</keyword>
<dbReference type="AlphaFoldDB" id="A0A7Y9ZF02"/>
<feature type="transmembrane region" description="Helical" evidence="1">
    <location>
        <begin position="123"/>
        <end position="142"/>
    </location>
</feature>
<evidence type="ECO:0000313" key="3">
    <source>
        <dbReference type="Proteomes" id="UP000562045"/>
    </source>
</evidence>
<organism evidence="2 3">
    <name type="scientific">Nocardioides aromaticivorans</name>
    <dbReference type="NCBI Taxonomy" id="200618"/>
    <lineage>
        <taxon>Bacteria</taxon>
        <taxon>Bacillati</taxon>
        <taxon>Actinomycetota</taxon>
        <taxon>Actinomycetes</taxon>
        <taxon>Propionibacteriales</taxon>
        <taxon>Nocardioidaceae</taxon>
        <taxon>Nocardioides</taxon>
    </lineage>
</organism>